<organism evidence="2 3">
    <name type="scientific">Porcisia hertigi</name>
    <dbReference type="NCBI Taxonomy" id="2761500"/>
    <lineage>
        <taxon>Eukaryota</taxon>
        <taxon>Discoba</taxon>
        <taxon>Euglenozoa</taxon>
        <taxon>Kinetoplastea</taxon>
        <taxon>Metakinetoplastina</taxon>
        <taxon>Trypanosomatida</taxon>
        <taxon>Trypanosomatidae</taxon>
        <taxon>Leishmaniinae</taxon>
        <taxon>Porcisia</taxon>
    </lineage>
</organism>
<feature type="region of interest" description="Disordered" evidence="1">
    <location>
        <begin position="262"/>
        <end position="296"/>
    </location>
</feature>
<feature type="region of interest" description="Disordered" evidence="1">
    <location>
        <begin position="43"/>
        <end position="89"/>
    </location>
</feature>
<dbReference type="AlphaFoldDB" id="A0A836LLA0"/>
<feature type="compositionally biased region" description="Low complexity" evidence="1">
    <location>
        <begin position="73"/>
        <end position="89"/>
    </location>
</feature>
<accession>A0A836LLA0</accession>
<sequence length="418" mass="44033">MSCASALAPPFIPPPFIPPPSSVVPNPRLRHTPTRTTALAARISPSGGRGRLRSHTHEKKNEMLPSLSTPLPSAAGAARSSAASTSTPAPSFSAFVLERVSRNPFMISETPRSQHPDLTSGDMTEDVATTPTTLDATQRLAIAQTSILGSAATSNPASALAVTAVLQRVLVDTPLLPIGGCHLLHEIVWPHFLCSAEAAKQVGCYRKALQLHDARQLLSNADSTASLQEQQAPRTETASSSTSDGELSKTKGRAAVDIFTASPLASSPADGQQWRGEGDGSSLSPGTASPLQTPEELSLTLTRSTLEARMEQARARLAASRKELQRGLTKIRRLLDGLRAYDAVPLAELARQQQETTRALFTPVAMRRMGDAPTKNGNSSSSCGVLAVDAAAVVMPQGAPVVLGEANAVVDRKRSREA</sequence>
<keyword evidence="3" id="KW-1185">Reference proteome</keyword>
<dbReference type="EMBL" id="JAFJZO010000004">
    <property type="protein sequence ID" value="KAG5511648.1"/>
    <property type="molecule type" value="Genomic_DNA"/>
</dbReference>
<evidence type="ECO:0000313" key="3">
    <source>
        <dbReference type="Proteomes" id="UP000674318"/>
    </source>
</evidence>
<gene>
    <name evidence="2" type="ORF">JKF63_07245</name>
</gene>
<feature type="compositionally biased region" description="Polar residues" evidence="1">
    <location>
        <begin position="224"/>
        <end position="245"/>
    </location>
</feature>
<dbReference type="OrthoDB" id="273802at2759"/>
<reference evidence="2 3" key="1">
    <citation type="submission" date="2021-02" db="EMBL/GenBank/DDBJ databases">
        <title>Porcisia hertigi Genome sequencing and assembly.</title>
        <authorList>
            <person name="Almutairi H."/>
            <person name="Gatherer D."/>
        </authorList>
    </citation>
    <scope>NUCLEOTIDE SEQUENCE [LARGE SCALE GENOMIC DNA]</scope>
    <source>
        <strain evidence="2 3">C119</strain>
    </source>
</reference>
<evidence type="ECO:0000313" key="2">
    <source>
        <dbReference type="EMBL" id="KAG5511648.1"/>
    </source>
</evidence>
<protein>
    <submittedName>
        <fullName evidence="2">Uncharacterized protein</fullName>
    </submittedName>
</protein>
<dbReference type="Proteomes" id="UP000674318">
    <property type="component" value="Unassembled WGS sequence"/>
</dbReference>
<proteinExistence type="predicted"/>
<dbReference type="KEGG" id="phet:94293262"/>
<dbReference type="GeneID" id="94293262"/>
<feature type="region of interest" description="Disordered" evidence="1">
    <location>
        <begin position="224"/>
        <end position="249"/>
    </location>
</feature>
<name>A0A836LLA0_9TRYP</name>
<feature type="compositionally biased region" description="Polar residues" evidence="1">
    <location>
        <begin position="281"/>
        <end position="292"/>
    </location>
</feature>
<dbReference type="RefSeq" id="XP_067759740.1">
    <property type="nucleotide sequence ID" value="XM_067903185.1"/>
</dbReference>
<comment type="caution">
    <text evidence="2">The sequence shown here is derived from an EMBL/GenBank/DDBJ whole genome shotgun (WGS) entry which is preliminary data.</text>
</comment>
<evidence type="ECO:0000256" key="1">
    <source>
        <dbReference type="SAM" id="MobiDB-lite"/>
    </source>
</evidence>